<keyword evidence="4" id="KW-1185">Reference proteome</keyword>
<keyword evidence="1" id="KW-0597">Phosphoprotein</keyword>
<reference evidence="3 4" key="1">
    <citation type="submission" date="2017-06" db="EMBL/GenBank/DDBJ databases">
        <authorList>
            <person name="Kim H.J."/>
            <person name="Triplett B.A."/>
        </authorList>
    </citation>
    <scope>NUCLEOTIDE SEQUENCE [LARGE SCALE GENOMIC DNA]</scope>
    <source>
        <strain evidence="3 4">CGMCC 4.5593</strain>
    </source>
</reference>
<dbReference type="OrthoDB" id="491589at2"/>
<dbReference type="Gene3D" id="3.40.50.1460">
    <property type="match status" value="1"/>
</dbReference>
<accession>A0A239GTV6</accession>
<dbReference type="GO" id="GO:0000160">
    <property type="term" value="P:phosphorelay signal transduction system"/>
    <property type="evidence" value="ECO:0007669"/>
    <property type="project" value="InterPro"/>
</dbReference>
<dbReference type="InterPro" id="IPR029030">
    <property type="entry name" value="Caspase-like_dom_sf"/>
</dbReference>
<dbReference type="GO" id="GO:0004197">
    <property type="term" value="F:cysteine-type endopeptidase activity"/>
    <property type="evidence" value="ECO:0007669"/>
    <property type="project" value="InterPro"/>
</dbReference>
<dbReference type="Gene3D" id="3.40.50.2300">
    <property type="match status" value="1"/>
</dbReference>
<dbReference type="RefSeq" id="WP_089244271.1">
    <property type="nucleotide sequence ID" value="NZ_FZPH01000001.1"/>
</dbReference>
<dbReference type="Pfam" id="PF00656">
    <property type="entry name" value="Peptidase_C14"/>
    <property type="match status" value="1"/>
</dbReference>
<dbReference type="NCBIfam" id="NF047832">
    <property type="entry name" value="caspase_w_EACC1"/>
    <property type="match status" value="1"/>
</dbReference>
<protein>
    <submittedName>
        <fullName evidence="3">CheY chemotaxis protein or a CheY-like REC (Receiver) domain</fullName>
    </submittedName>
</protein>
<evidence type="ECO:0000256" key="1">
    <source>
        <dbReference type="PROSITE-ProRule" id="PRU00169"/>
    </source>
</evidence>
<feature type="domain" description="Response regulatory" evidence="2">
    <location>
        <begin position="341"/>
        <end position="456"/>
    </location>
</feature>
<dbReference type="InterPro" id="IPR011600">
    <property type="entry name" value="Pept_C14_caspase"/>
</dbReference>
<dbReference type="EMBL" id="FZPH01000001">
    <property type="protein sequence ID" value="SNS72649.1"/>
    <property type="molecule type" value="Genomic_DNA"/>
</dbReference>
<dbReference type="SMART" id="SM00448">
    <property type="entry name" value="REC"/>
    <property type="match status" value="1"/>
</dbReference>
<proteinExistence type="predicted"/>
<evidence type="ECO:0000313" key="4">
    <source>
        <dbReference type="Proteomes" id="UP000198362"/>
    </source>
</evidence>
<dbReference type="SUPFAM" id="SSF52172">
    <property type="entry name" value="CheY-like"/>
    <property type="match status" value="1"/>
</dbReference>
<dbReference type="GO" id="GO:0006508">
    <property type="term" value="P:proteolysis"/>
    <property type="evidence" value="ECO:0007669"/>
    <property type="project" value="InterPro"/>
</dbReference>
<dbReference type="SUPFAM" id="SSF52129">
    <property type="entry name" value="Caspase-like"/>
    <property type="match status" value="1"/>
</dbReference>
<organism evidence="3 4">
    <name type="scientific">Asanoa hainanensis</name>
    <dbReference type="NCBI Taxonomy" id="560556"/>
    <lineage>
        <taxon>Bacteria</taxon>
        <taxon>Bacillati</taxon>
        <taxon>Actinomycetota</taxon>
        <taxon>Actinomycetes</taxon>
        <taxon>Micromonosporales</taxon>
        <taxon>Micromonosporaceae</taxon>
        <taxon>Asanoa</taxon>
    </lineage>
</organism>
<evidence type="ECO:0000313" key="3">
    <source>
        <dbReference type="EMBL" id="SNS72649.1"/>
    </source>
</evidence>
<sequence>MTNAQTWAAPPLPAGPRRALVVATATYTDPALRRLRSPVHDAAALREVLADPAAGGFEVTEVTDGGAGDVRRAVVDFTASCDRDDLALVYLSCHGLLDARRRLWFASADTVKAQLAATAVEAGWLMDRMEDCRARAQVVVLDCCFSGAFAQGAKGEDALVAQLKARGTVVLTASRATEYSFEGDPLEPHPSVFTAALVEGLRSGAADTDDDGLITVDEAFAFAHRRVVAAAPGQTPQRWSFGTEAPIVLARNPAGMRVTAAPVPPDLRALLDHPRPGIRAAALDTLGEWLGGGQPAQIVAARAELRRIADEDLPRVGERARELLGEQAVRAPAKDDLDGIRLLWLDDEPESNEILVRSFTARGAVVYPAMTTNQAVQFLGAVGFNALISDVTRKGREVGFDDLSRIRATGYGGPAVFFTARVTDDLRAQAKASGADGVLSSAGELDEWLRRVCLALTRRTAHGRFDERMRAAFNDG</sequence>
<dbReference type="InterPro" id="IPR001789">
    <property type="entry name" value="Sig_transdc_resp-reg_receiver"/>
</dbReference>
<dbReference type="PANTHER" id="PTHR22576">
    <property type="entry name" value="MUCOSA ASSOCIATED LYMPHOID TISSUE LYMPHOMA TRANSLOCATION PROTEIN 1/PARACASPASE"/>
    <property type="match status" value="1"/>
</dbReference>
<dbReference type="AlphaFoldDB" id="A0A239GTV6"/>
<dbReference type="PANTHER" id="PTHR22576:SF37">
    <property type="entry name" value="MUCOSA-ASSOCIATED LYMPHOID TISSUE LYMPHOMA TRANSLOCATION PROTEIN 1"/>
    <property type="match status" value="1"/>
</dbReference>
<evidence type="ECO:0000259" key="2">
    <source>
        <dbReference type="PROSITE" id="PS50110"/>
    </source>
</evidence>
<gene>
    <name evidence="3" type="ORF">SAMN05421812_101563</name>
</gene>
<dbReference type="InterPro" id="IPR052039">
    <property type="entry name" value="Caspase-related_regulators"/>
</dbReference>
<name>A0A239GTV6_9ACTN</name>
<dbReference type="Proteomes" id="UP000198362">
    <property type="component" value="Unassembled WGS sequence"/>
</dbReference>
<feature type="modified residue" description="4-aspartylphosphate" evidence="1">
    <location>
        <position position="390"/>
    </location>
</feature>
<dbReference type="PROSITE" id="PS50110">
    <property type="entry name" value="RESPONSE_REGULATORY"/>
    <property type="match status" value="1"/>
</dbReference>
<dbReference type="InterPro" id="IPR011006">
    <property type="entry name" value="CheY-like_superfamily"/>
</dbReference>